<keyword evidence="4" id="KW-1185">Reference proteome</keyword>
<dbReference type="PROSITE" id="PS51736">
    <property type="entry name" value="RECOMBINASES_3"/>
    <property type="match status" value="1"/>
</dbReference>
<dbReference type="InterPro" id="IPR050639">
    <property type="entry name" value="SSR_resolvase"/>
</dbReference>
<dbReference type="InterPro" id="IPR036162">
    <property type="entry name" value="Resolvase-like_N_sf"/>
</dbReference>
<name>A0A6I6MII0_9CAUL</name>
<evidence type="ECO:0000259" key="1">
    <source>
        <dbReference type="PROSITE" id="PS51736"/>
    </source>
</evidence>
<dbReference type="CDD" id="cd03768">
    <property type="entry name" value="SR_ResInv"/>
    <property type="match status" value="1"/>
</dbReference>
<dbReference type="KEGG" id="tsv:DSM104635_00333"/>
<dbReference type="GO" id="GO:0003677">
    <property type="term" value="F:DNA binding"/>
    <property type="evidence" value="ECO:0007669"/>
    <property type="project" value="InterPro"/>
</dbReference>
<dbReference type="Gene3D" id="3.90.1750.20">
    <property type="entry name" value="Putative Large Serine Recombinase, Chain B, Domain 2"/>
    <property type="match status" value="1"/>
</dbReference>
<dbReference type="RefSeq" id="WP_158764523.1">
    <property type="nucleotide sequence ID" value="NZ_CP047045.1"/>
</dbReference>
<dbReference type="SUPFAM" id="SSF53041">
    <property type="entry name" value="Resolvase-like"/>
    <property type="match status" value="1"/>
</dbReference>
<protein>
    <submittedName>
        <fullName evidence="3">DNA-invertase hin</fullName>
    </submittedName>
</protein>
<evidence type="ECO:0000313" key="4">
    <source>
        <dbReference type="Proteomes" id="UP000431269"/>
    </source>
</evidence>
<feature type="domain" description="Recombinase" evidence="2">
    <location>
        <begin position="168"/>
        <end position="282"/>
    </location>
</feature>
<dbReference type="GO" id="GO:0000150">
    <property type="term" value="F:DNA strand exchange activity"/>
    <property type="evidence" value="ECO:0007669"/>
    <property type="project" value="InterPro"/>
</dbReference>
<accession>A0A6I6MII0</accession>
<gene>
    <name evidence="3" type="primary">hin_1</name>
    <name evidence="3" type="ORF">DSM104635_00333</name>
</gene>
<dbReference type="PANTHER" id="PTHR30461:SF23">
    <property type="entry name" value="DNA RECOMBINASE-RELATED"/>
    <property type="match status" value="1"/>
</dbReference>
<dbReference type="Gene3D" id="3.40.50.1390">
    <property type="entry name" value="Resolvase, N-terminal catalytic domain"/>
    <property type="match status" value="1"/>
</dbReference>
<reference evidence="4" key="1">
    <citation type="submission" date="2019-12" db="EMBL/GenBank/DDBJ databases">
        <title>Complete genome of Terracaulis silvestris 0127_4.</title>
        <authorList>
            <person name="Vieira S."/>
            <person name="Riedel T."/>
            <person name="Sproer C."/>
            <person name="Pascual J."/>
            <person name="Boedeker C."/>
            <person name="Overmann J."/>
        </authorList>
    </citation>
    <scope>NUCLEOTIDE SEQUENCE [LARGE SCALE GENOMIC DNA]</scope>
    <source>
        <strain evidence="4">0127_4</strain>
    </source>
</reference>
<dbReference type="SMART" id="SM00857">
    <property type="entry name" value="Resolvase"/>
    <property type="match status" value="1"/>
</dbReference>
<dbReference type="Pfam" id="PF07508">
    <property type="entry name" value="Recombinase"/>
    <property type="match status" value="1"/>
</dbReference>
<dbReference type="InterPro" id="IPR006119">
    <property type="entry name" value="Resolv_N"/>
</dbReference>
<dbReference type="PROSITE" id="PS51737">
    <property type="entry name" value="RECOMBINASE_DNA_BIND"/>
    <property type="match status" value="1"/>
</dbReference>
<dbReference type="InterPro" id="IPR038109">
    <property type="entry name" value="DNA_bind_recomb_sf"/>
</dbReference>
<dbReference type="EMBL" id="CP047045">
    <property type="protein sequence ID" value="QGZ93521.1"/>
    <property type="molecule type" value="Genomic_DNA"/>
</dbReference>
<evidence type="ECO:0000313" key="3">
    <source>
        <dbReference type="EMBL" id="QGZ93521.1"/>
    </source>
</evidence>
<sequence length="534" mass="59122">MKPEPRRRCAIYTRKSTEEGLDQAFNSLDAQRQACEAYILSQAGEGWQLVKTHYDDGGFSGGSMERPALKALLDDIDRGRIDIVVVYKVDRLTRSLADFARIVERFEGQGASFVSVTQAFNTTTSMGRLTLNVLLSFAQFEREVTGERIRDKIAASKAKGMWMGGNPLLGYDPVGRTLEVNPEEAETVRLIFRRYLELGSVHELRKDLADTGVRAKAWTTRKNTRAGGGVLARGALYHLLRNRHYLGEIVHKGVAHPGQHDAIVDAELFDAVQARLAANIHQRRTRVIRPGGSHLAGLVFDEAANPMSPTHARGQSGKAHRYYVSKAILTGKQAAAGSLGRVPAKALEDLVSDRLSLLIKSSAFSWEIGRGLIQRVVVGSECIIIEFRDEADVSNLSELIPASDQFDATSRSINVAIRMGRRGGAVRILDPTGRRIVDRAEPNATLINAIGKAWRWRMQLLNGEYPTSTALAQAERLTQTGLHRYLRLAYLAPDLLREILDGRQRPGLALDQLCDAELPLSWDAQKRLFSARAN</sequence>
<dbReference type="InterPro" id="IPR011109">
    <property type="entry name" value="DNA_bind_recombinase_dom"/>
</dbReference>
<evidence type="ECO:0000259" key="2">
    <source>
        <dbReference type="PROSITE" id="PS51737"/>
    </source>
</evidence>
<organism evidence="3 4">
    <name type="scientific">Terricaulis silvestris</name>
    <dbReference type="NCBI Taxonomy" id="2686094"/>
    <lineage>
        <taxon>Bacteria</taxon>
        <taxon>Pseudomonadati</taxon>
        <taxon>Pseudomonadota</taxon>
        <taxon>Alphaproteobacteria</taxon>
        <taxon>Caulobacterales</taxon>
        <taxon>Caulobacteraceae</taxon>
        <taxon>Terricaulis</taxon>
    </lineage>
</organism>
<dbReference type="AlphaFoldDB" id="A0A6I6MII0"/>
<proteinExistence type="predicted"/>
<dbReference type="PANTHER" id="PTHR30461">
    <property type="entry name" value="DNA-INVERTASE FROM LAMBDOID PROPHAGE"/>
    <property type="match status" value="1"/>
</dbReference>
<dbReference type="Proteomes" id="UP000431269">
    <property type="component" value="Chromosome"/>
</dbReference>
<feature type="domain" description="Resolvase/invertase-type recombinase catalytic" evidence="1">
    <location>
        <begin position="8"/>
        <end position="160"/>
    </location>
</feature>
<dbReference type="Pfam" id="PF00239">
    <property type="entry name" value="Resolvase"/>
    <property type="match status" value="1"/>
</dbReference>